<dbReference type="AlphaFoldDB" id="A0A0U3I111"/>
<feature type="coiled-coil region" evidence="1">
    <location>
        <begin position="74"/>
        <end position="101"/>
    </location>
</feature>
<evidence type="ECO:0000256" key="2">
    <source>
        <dbReference type="SAM" id="Phobius"/>
    </source>
</evidence>
<reference evidence="3 4" key="1">
    <citation type="submission" date="2015-12" db="EMBL/GenBank/DDBJ databases">
        <title>Complete genome sequence of Pseudoalteromonas rubra SCSIO 6842, harboring a conjugative plasmid.</title>
        <authorList>
            <person name="Li B."/>
            <person name="Wang X."/>
        </authorList>
    </citation>
    <scope>NUCLEOTIDE SEQUENCE [LARGE SCALE GENOMIC DNA]</scope>
    <source>
        <strain evidence="3 4">SCSIO 6842</strain>
    </source>
</reference>
<gene>
    <name evidence="3" type="ORF">AT705_11810</name>
</gene>
<dbReference type="Proteomes" id="UP000069015">
    <property type="component" value="Chromosome 1"/>
</dbReference>
<dbReference type="KEGG" id="prr:AT705_11810"/>
<sequence>MTTKSIEPVINLPLTLSIVFFSILLGFGFLSLWKTSRLGETQSASETIQNLATTIAIAFGGIWAYYSFDIQEQAERANTALLSEQAKLQELKKDIENTEASTISMDFKVVNYASPHKDYMDETKGLIIEINIENKGKSKLVYNLDRKPMVVYEVEAAGRFLKRIDARYPNVYDEISSDEKTQSTYMKRVVSLKSSKKTLSYFATVKPKTLYYVVFSTELDPSDYEKDDFKDICSDESCNWFVSRYIYID</sequence>
<evidence type="ECO:0000256" key="1">
    <source>
        <dbReference type="SAM" id="Coils"/>
    </source>
</evidence>
<keyword evidence="2" id="KW-0812">Transmembrane</keyword>
<evidence type="ECO:0000313" key="3">
    <source>
        <dbReference type="EMBL" id="ALU43574.1"/>
    </source>
</evidence>
<keyword evidence="2" id="KW-0472">Membrane</keyword>
<dbReference type="EMBL" id="CP013611">
    <property type="protein sequence ID" value="ALU43574.1"/>
    <property type="molecule type" value="Genomic_DNA"/>
</dbReference>
<evidence type="ECO:0000313" key="4">
    <source>
        <dbReference type="Proteomes" id="UP000069015"/>
    </source>
</evidence>
<feature type="transmembrane region" description="Helical" evidence="2">
    <location>
        <begin position="12"/>
        <end position="33"/>
    </location>
</feature>
<accession>A0A0U3I111</accession>
<proteinExistence type="predicted"/>
<dbReference type="RefSeq" id="WP_058796740.1">
    <property type="nucleotide sequence ID" value="NZ_CP013611.1"/>
</dbReference>
<name>A0A0U3I111_9GAMM</name>
<keyword evidence="1" id="KW-0175">Coiled coil</keyword>
<protein>
    <submittedName>
        <fullName evidence="3">Uncharacterized protein</fullName>
    </submittedName>
</protein>
<feature type="transmembrane region" description="Helical" evidence="2">
    <location>
        <begin position="48"/>
        <end position="66"/>
    </location>
</feature>
<organism evidence="3 4">
    <name type="scientific">Pseudoalteromonas rubra</name>
    <dbReference type="NCBI Taxonomy" id="43658"/>
    <lineage>
        <taxon>Bacteria</taxon>
        <taxon>Pseudomonadati</taxon>
        <taxon>Pseudomonadota</taxon>
        <taxon>Gammaproteobacteria</taxon>
        <taxon>Alteromonadales</taxon>
        <taxon>Pseudoalteromonadaceae</taxon>
        <taxon>Pseudoalteromonas</taxon>
    </lineage>
</organism>
<keyword evidence="2" id="KW-1133">Transmembrane helix</keyword>